<evidence type="ECO:0000256" key="1">
    <source>
        <dbReference type="SAM" id="MobiDB-lite"/>
    </source>
</evidence>
<gene>
    <name evidence="2" type="ORF">CFX1CAM_1986</name>
</gene>
<protein>
    <recommendedName>
        <fullName evidence="4">DUF2961 domain-containing protein</fullName>
    </recommendedName>
</protein>
<dbReference type="RefSeq" id="WP_087862844.1">
    <property type="nucleotide sequence ID" value="NZ_LT859958.1"/>
</dbReference>
<dbReference type="AlphaFoldDB" id="A0A1Y6K5U1"/>
<dbReference type="KEGG" id="abat:CFX1CAM_1986"/>
<dbReference type="Gene3D" id="2.60.120.1390">
    <property type="match status" value="1"/>
</dbReference>
<evidence type="ECO:0000313" key="3">
    <source>
        <dbReference type="Proteomes" id="UP000195514"/>
    </source>
</evidence>
<reference evidence="3" key="1">
    <citation type="submission" date="2017-05" db="EMBL/GenBank/DDBJ databases">
        <authorList>
            <person name="Kirkegaard R."/>
            <person name="Mcilroy J S."/>
        </authorList>
    </citation>
    <scope>NUCLEOTIDE SEQUENCE [LARGE SCALE GENOMIC DNA]</scope>
</reference>
<name>A0A1Y6K5U1_9CHLR</name>
<organism evidence="2 3">
    <name type="scientific">Candidatus Brevifilum fermentans</name>
    <dbReference type="NCBI Taxonomy" id="1986204"/>
    <lineage>
        <taxon>Bacteria</taxon>
        <taxon>Bacillati</taxon>
        <taxon>Chloroflexota</taxon>
        <taxon>Anaerolineae</taxon>
        <taxon>Anaerolineales</taxon>
        <taxon>Anaerolineaceae</taxon>
        <taxon>Candidatus Brevifilum</taxon>
    </lineage>
</organism>
<dbReference type="InterPro" id="IPR021345">
    <property type="entry name" value="DUF2961"/>
</dbReference>
<dbReference type="EMBL" id="LT859958">
    <property type="protein sequence ID" value="SMX55051.1"/>
    <property type="molecule type" value="Genomic_DNA"/>
</dbReference>
<feature type="region of interest" description="Disordered" evidence="1">
    <location>
        <begin position="19"/>
        <end position="39"/>
    </location>
</feature>
<dbReference type="OrthoDB" id="2518538at2"/>
<sequence>MSMFDFGLTLGNLSRLSQAETRSISPENRTGAKGEGGMSTTGLEWERAAADLGQGWKVSPFIALQPGEISTLAEIPSPGCIQHIWCTTPSIHWRSLILRFYWDDEQEPSIEVPLGDFFCCGWTVPCRVNSLPVVVNPNGGFNAYWPMPFHRNARVTLENIGYKKVDSFFYQINYTLTQIPDDHATLHAAWRRANPLPRGEDFTIIDNVKGQGHYVGTYLAWGAIQSGWWGEGEVKVFLDGDKAFPTICGTGTEDYFGGAWCFYEGEGNERKYGRFSTPFLGMPQVLLPDGLKLSQARFGLYRWHIMDPIRFKTDLRITIQDLGWRVVKPMRYLQRSDDIASVAFWYQTEPHAAFAALPGIDYLEVV</sequence>
<keyword evidence="3" id="KW-1185">Reference proteome</keyword>
<evidence type="ECO:0008006" key="4">
    <source>
        <dbReference type="Google" id="ProtNLM"/>
    </source>
</evidence>
<evidence type="ECO:0000313" key="2">
    <source>
        <dbReference type="EMBL" id="SMX55051.1"/>
    </source>
</evidence>
<dbReference type="Proteomes" id="UP000195514">
    <property type="component" value="Chromosome I"/>
</dbReference>
<feature type="compositionally biased region" description="Polar residues" evidence="1">
    <location>
        <begin position="19"/>
        <end position="28"/>
    </location>
</feature>
<proteinExistence type="predicted"/>
<dbReference type="Pfam" id="PF11175">
    <property type="entry name" value="DUF2961"/>
    <property type="match status" value="1"/>
</dbReference>
<accession>A0A1Y6K5U1</accession>